<evidence type="ECO:0000256" key="1">
    <source>
        <dbReference type="ARBA" id="ARBA00002286"/>
    </source>
</evidence>
<dbReference type="SUPFAM" id="SSF53098">
    <property type="entry name" value="Ribonuclease H-like"/>
    <property type="match status" value="1"/>
</dbReference>
<dbReference type="Pfam" id="PF00665">
    <property type="entry name" value="rve"/>
    <property type="match status" value="1"/>
</dbReference>
<feature type="domain" description="Integrase catalytic" evidence="2">
    <location>
        <begin position="125"/>
        <end position="289"/>
    </location>
</feature>
<organism evidence="4 6">
    <name type="scientific">Saccharothrix texasensis</name>
    <dbReference type="NCBI Taxonomy" id="103734"/>
    <lineage>
        <taxon>Bacteria</taxon>
        <taxon>Bacillati</taxon>
        <taxon>Actinomycetota</taxon>
        <taxon>Actinomycetes</taxon>
        <taxon>Pseudonocardiales</taxon>
        <taxon>Pseudonocardiaceae</taxon>
        <taxon>Saccharothrix</taxon>
    </lineage>
</organism>
<gene>
    <name evidence="3" type="ORF">EDD40_7206</name>
    <name evidence="4" type="ORF">EDD40_7331</name>
    <name evidence="5" type="ORF">EDD40_7336</name>
</gene>
<proteinExistence type="predicted"/>
<accession>A0A3N1HH71</accession>
<sequence length="299" mass="32860">MNRFEFVSENRRQYGVKRLCQVIGLARSSYYHWKATAPDRAARAAADADLAARIRVIHRESAGTYGVPRITAELHDTGHEVNHKRVARVMRGIGLAGLRLRRRHRTTTADPTAVKAPDLLGRDFTAQEPNTRYVGDITYLPIADGTFLYLATVMDLCSRRLVGWAVADHMRVDLVLDALHAAERTRGSLAGAIFHSDHGAQYGAKSFAEACRTAGVTRSMGAVGSSADNAAAESLNASFKRETLQGARSWGSAREARLAVFGWAHRYNTRRRHSHLGQMSPIDYENGLLPTPVTLTPAA</sequence>
<dbReference type="PANTHER" id="PTHR46889:SF4">
    <property type="entry name" value="TRANSPOSASE INSO FOR INSERTION SEQUENCE ELEMENT IS911B-RELATED"/>
    <property type="match status" value="1"/>
</dbReference>
<evidence type="ECO:0000313" key="6">
    <source>
        <dbReference type="Proteomes" id="UP000268727"/>
    </source>
</evidence>
<dbReference type="GO" id="GO:0003676">
    <property type="term" value="F:nucleic acid binding"/>
    <property type="evidence" value="ECO:0007669"/>
    <property type="project" value="InterPro"/>
</dbReference>
<dbReference type="NCBIfam" id="NF033516">
    <property type="entry name" value="transpos_IS3"/>
    <property type="match status" value="1"/>
</dbReference>
<dbReference type="PROSITE" id="PS50994">
    <property type="entry name" value="INTEGRASE"/>
    <property type="match status" value="1"/>
</dbReference>
<evidence type="ECO:0000313" key="5">
    <source>
        <dbReference type="EMBL" id="ROP41867.1"/>
    </source>
</evidence>
<dbReference type="AlphaFoldDB" id="A0A3N1HH71"/>
<dbReference type="InterPro" id="IPR036397">
    <property type="entry name" value="RNaseH_sf"/>
</dbReference>
<keyword evidence="6" id="KW-1185">Reference proteome</keyword>
<comment type="caution">
    <text evidence="4">The sequence shown here is derived from an EMBL/GenBank/DDBJ whole genome shotgun (WGS) entry which is preliminary data.</text>
</comment>
<dbReference type="InterPro" id="IPR012337">
    <property type="entry name" value="RNaseH-like_sf"/>
</dbReference>
<dbReference type="InterPro" id="IPR001584">
    <property type="entry name" value="Integrase_cat-core"/>
</dbReference>
<dbReference type="Gene3D" id="3.30.420.10">
    <property type="entry name" value="Ribonuclease H-like superfamily/Ribonuclease H"/>
    <property type="match status" value="1"/>
</dbReference>
<dbReference type="Pfam" id="PF13276">
    <property type="entry name" value="HTH_21"/>
    <property type="match status" value="1"/>
</dbReference>
<evidence type="ECO:0000313" key="4">
    <source>
        <dbReference type="EMBL" id="ROP41863.1"/>
    </source>
</evidence>
<dbReference type="Proteomes" id="UP000268727">
    <property type="component" value="Unassembled WGS sequence"/>
</dbReference>
<dbReference type="EMBL" id="RJKM01000001">
    <property type="protein sequence ID" value="ROP41765.1"/>
    <property type="molecule type" value="Genomic_DNA"/>
</dbReference>
<name>A0A3N1HH71_9PSEU</name>
<comment type="function">
    <text evidence="1">Involved in the transposition of the insertion sequence.</text>
</comment>
<dbReference type="GO" id="GO:0015074">
    <property type="term" value="P:DNA integration"/>
    <property type="evidence" value="ECO:0007669"/>
    <property type="project" value="InterPro"/>
</dbReference>
<evidence type="ECO:0000313" key="3">
    <source>
        <dbReference type="EMBL" id="ROP41765.1"/>
    </source>
</evidence>
<dbReference type="InterPro" id="IPR050900">
    <property type="entry name" value="Transposase_IS3/IS150/IS904"/>
</dbReference>
<protein>
    <submittedName>
        <fullName evidence="4">Transposase InsO family protein</fullName>
    </submittedName>
</protein>
<dbReference type="InterPro" id="IPR025948">
    <property type="entry name" value="HTH-like_dom"/>
</dbReference>
<dbReference type="EMBL" id="RJKM01000001">
    <property type="protein sequence ID" value="ROP41867.1"/>
    <property type="molecule type" value="Genomic_DNA"/>
</dbReference>
<evidence type="ECO:0000259" key="2">
    <source>
        <dbReference type="PROSITE" id="PS50994"/>
    </source>
</evidence>
<dbReference type="PANTHER" id="PTHR46889">
    <property type="entry name" value="TRANSPOSASE INSF FOR INSERTION SEQUENCE IS3B-RELATED"/>
    <property type="match status" value="1"/>
</dbReference>
<dbReference type="EMBL" id="RJKM01000001">
    <property type="protein sequence ID" value="ROP41863.1"/>
    <property type="molecule type" value="Genomic_DNA"/>
</dbReference>
<dbReference type="InterPro" id="IPR048020">
    <property type="entry name" value="Transpos_IS3"/>
</dbReference>
<reference evidence="4 6" key="1">
    <citation type="submission" date="2018-11" db="EMBL/GenBank/DDBJ databases">
        <title>Sequencing the genomes of 1000 actinobacteria strains.</title>
        <authorList>
            <person name="Klenk H.-P."/>
        </authorList>
    </citation>
    <scope>NUCLEOTIDE SEQUENCE [LARGE SCALE GENOMIC DNA]</scope>
    <source>
        <strain evidence="4 6">DSM 44231</strain>
    </source>
</reference>